<evidence type="ECO:0000313" key="1">
    <source>
        <dbReference type="EMBL" id="MFD0902386.1"/>
    </source>
</evidence>
<dbReference type="InterPro" id="IPR045677">
    <property type="entry name" value="DUF6197"/>
</dbReference>
<dbReference type="Proteomes" id="UP001596972">
    <property type="component" value="Unassembled WGS sequence"/>
</dbReference>
<gene>
    <name evidence="1" type="ORF">ACFQ11_18450</name>
</gene>
<evidence type="ECO:0000313" key="2">
    <source>
        <dbReference type="Proteomes" id="UP001596972"/>
    </source>
</evidence>
<protein>
    <submittedName>
        <fullName evidence="1">Uncharacterized protein</fullName>
    </submittedName>
</protein>
<reference evidence="2" key="1">
    <citation type="journal article" date="2019" name="Int. J. Syst. Evol. Microbiol.">
        <title>The Global Catalogue of Microorganisms (GCM) 10K type strain sequencing project: providing services to taxonomists for standard genome sequencing and annotation.</title>
        <authorList>
            <consortium name="The Broad Institute Genomics Platform"/>
            <consortium name="The Broad Institute Genome Sequencing Center for Infectious Disease"/>
            <person name="Wu L."/>
            <person name="Ma J."/>
        </authorList>
    </citation>
    <scope>NUCLEOTIDE SEQUENCE [LARGE SCALE GENOMIC DNA]</scope>
    <source>
        <strain evidence="2">JCM 31202</strain>
    </source>
</reference>
<accession>A0ABW3EUI2</accession>
<keyword evidence="2" id="KW-1185">Reference proteome</keyword>
<dbReference type="EMBL" id="JBHTJA010000034">
    <property type="protein sequence ID" value="MFD0902386.1"/>
    <property type="molecule type" value="Genomic_DNA"/>
</dbReference>
<name>A0ABW3EUI2_9ACTN</name>
<sequence length="123" mass="13388">MMKPSQILERAADVVERNGLHHGDWILTVPDMPEVDCPVCAGGAINVAALGHAEIDADDEASLRGAHRQAYLALARLIVPGVAEETEALIETVARWNDAERPTAEQVVAMLRAAAENERRQDR</sequence>
<dbReference type="RefSeq" id="WP_378300110.1">
    <property type="nucleotide sequence ID" value="NZ_JBHTJA010000034.1"/>
</dbReference>
<proteinExistence type="predicted"/>
<comment type="caution">
    <text evidence="1">The sequence shown here is derived from an EMBL/GenBank/DDBJ whole genome shotgun (WGS) entry which is preliminary data.</text>
</comment>
<organism evidence="1 2">
    <name type="scientific">Actinomadura sediminis</name>
    <dbReference type="NCBI Taxonomy" id="1038904"/>
    <lineage>
        <taxon>Bacteria</taxon>
        <taxon>Bacillati</taxon>
        <taxon>Actinomycetota</taxon>
        <taxon>Actinomycetes</taxon>
        <taxon>Streptosporangiales</taxon>
        <taxon>Thermomonosporaceae</taxon>
        <taxon>Actinomadura</taxon>
    </lineage>
</organism>
<dbReference type="Pfam" id="PF19698">
    <property type="entry name" value="DUF6197"/>
    <property type="match status" value="1"/>
</dbReference>